<evidence type="ECO:0000256" key="5">
    <source>
        <dbReference type="ARBA" id="ARBA00022840"/>
    </source>
</evidence>
<dbReference type="InterPro" id="IPR003439">
    <property type="entry name" value="ABC_transporter-like_ATP-bd"/>
</dbReference>
<dbReference type="SMART" id="SM00382">
    <property type="entry name" value="AAA"/>
    <property type="match status" value="2"/>
</dbReference>
<keyword evidence="4" id="KW-0547">Nucleotide-binding</keyword>
<evidence type="ECO:0000313" key="12">
    <source>
        <dbReference type="Proteomes" id="UP001168821"/>
    </source>
</evidence>
<comment type="subcellular location">
    <subcellularLocation>
        <location evidence="1">Membrane</location>
        <topology evidence="1">Multi-pass membrane protein</topology>
    </subcellularLocation>
</comment>
<evidence type="ECO:0000259" key="10">
    <source>
        <dbReference type="PROSITE" id="PS50929"/>
    </source>
</evidence>
<feature type="transmembrane region" description="Helical" evidence="8">
    <location>
        <begin position="697"/>
        <end position="717"/>
    </location>
</feature>
<dbReference type="PROSITE" id="PS00211">
    <property type="entry name" value="ABC_TRANSPORTER_1"/>
    <property type="match status" value="2"/>
</dbReference>
<feature type="domain" description="ABC transporter" evidence="9">
    <location>
        <begin position="419"/>
        <end position="642"/>
    </location>
</feature>
<dbReference type="GO" id="GO:0005524">
    <property type="term" value="F:ATP binding"/>
    <property type="evidence" value="ECO:0007669"/>
    <property type="project" value="UniProtKB-KW"/>
</dbReference>
<evidence type="ECO:0000256" key="7">
    <source>
        <dbReference type="ARBA" id="ARBA00023136"/>
    </source>
</evidence>
<proteinExistence type="predicted"/>
<comment type="caution">
    <text evidence="11">The sequence shown here is derived from an EMBL/GenBank/DDBJ whole genome shotgun (WGS) entry which is preliminary data.</text>
</comment>
<evidence type="ECO:0000256" key="2">
    <source>
        <dbReference type="ARBA" id="ARBA00022448"/>
    </source>
</evidence>
<dbReference type="InterPro" id="IPR050173">
    <property type="entry name" value="ABC_transporter_C-like"/>
</dbReference>
<keyword evidence="6 8" id="KW-1133">Transmembrane helix</keyword>
<feature type="transmembrane region" description="Helical" evidence="8">
    <location>
        <begin position="213"/>
        <end position="235"/>
    </location>
</feature>
<dbReference type="Gene3D" id="3.40.50.300">
    <property type="entry name" value="P-loop containing nucleotide triphosphate hydrolases"/>
    <property type="match status" value="2"/>
</dbReference>
<dbReference type="Gene3D" id="1.20.1560.10">
    <property type="entry name" value="ABC transporter type 1, transmembrane domain"/>
    <property type="match status" value="2"/>
</dbReference>
<dbReference type="EMBL" id="JALNTZ010000004">
    <property type="protein sequence ID" value="KAJ3656764.1"/>
    <property type="molecule type" value="Genomic_DNA"/>
</dbReference>
<keyword evidence="3 8" id="KW-0812">Transmembrane</keyword>
<feature type="transmembrane region" description="Helical" evidence="8">
    <location>
        <begin position="857"/>
        <end position="878"/>
    </location>
</feature>
<dbReference type="PANTHER" id="PTHR24223">
    <property type="entry name" value="ATP-BINDING CASSETTE SUB-FAMILY C"/>
    <property type="match status" value="1"/>
</dbReference>
<keyword evidence="12" id="KW-1185">Reference proteome</keyword>
<dbReference type="CDD" id="cd03244">
    <property type="entry name" value="ABCC_MRP_domain2"/>
    <property type="match status" value="1"/>
</dbReference>
<keyword evidence="2" id="KW-0813">Transport</keyword>
<organism evidence="11 12">
    <name type="scientific">Zophobas morio</name>
    <dbReference type="NCBI Taxonomy" id="2755281"/>
    <lineage>
        <taxon>Eukaryota</taxon>
        <taxon>Metazoa</taxon>
        <taxon>Ecdysozoa</taxon>
        <taxon>Arthropoda</taxon>
        <taxon>Hexapoda</taxon>
        <taxon>Insecta</taxon>
        <taxon>Pterygota</taxon>
        <taxon>Neoptera</taxon>
        <taxon>Endopterygota</taxon>
        <taxon>Coleoptera</taxon>
        <taxon>Polyphaga</taxon>
        <taxon>Cucujiformia</taxon>
        <taxon>Tenebrionidae</taxon>
        <taxon>Zophobas</taxon>
    </lineage>
</organism>
<dbReference type="InterPro" id="IPR017871">
    <property type="entry name" value="ABC_transporter-like_CS"/>
</dbReference>
<evidence type="ECO:0000256" key="8">
    <source>
        <dbReference type="SAM" id="Phobius"/>
    </source>
</evidence>
<dbReference type="PANTHER" id="PTHR24223:SF448">
    <property type="entry name" value="FI20146P1-RELATED"/>
    <property type="match status" value="1"/>
</dbReference>
<feature type="transmembrane region" description="Helical" evidence="8">
    <location>
        <begin position="139"/>
        <end position="162"/>
    </location>
</feature>
<name>A0AA38IKW2_9CUCU</name>
<dbReference type="InterPro" id="IPR027417">
    <property type="entry name" value="P-loop_NTPase"/>
</dbReference>
<evidence type="ECO:0008006" key="13">
    <source>
        <dbReference type="Google" id="ProtNLM"/>
    </source>
</evidence>
<dbReference type="FunFam" id="1.20.1560.10:FF:000026">
    <property type="entry name" value="Multidrug resistance-associated protein lethal(2)03659"/>
    <property type="match status" value="1"/>
</dbReference>
<evidence type="ECO:0000313" key="11">
    <source>
        <dbReference type="EMBL" id="KAJ3656764.1"/>
    </source>
</evidence>
<evidence type="ECO:0000259" key="9">
    <source>
        <dbReference type="PROSITE" id="PS50893"/>
    </source>
</evidence>
<reference evidence="11" key="1">
    <citation type="journal article" date="2023" name="G3 (Bethesda)">
        <title>Whole genome assemblies of Zophobas morio and Tenebrio molitor.</title>
        <authorList>
            <person name="Kaur S."/>
            <person name="Stinson S.A."/>
            <person name="diCenzo G.C."/>
        </authorList>
    </citation>
    <scope>NUCLEOTIDE SEQUENCE</scope>
    <source>
        <strain evidence="11">QUZm001</strain>
    </source>
</reference>
<dbReference type="SUPFAM" id="SSF90123">
    <property type="entry name" value="ABC transporter transmembrane region"/>
    <property type="match status" value="2"/>
</dbReference>
<evidence type="ECO:0000256" key="3">
    <source>
        <dbReference type="ARBA" id="ARBA00022692"/>
    </source>
</evidence>
<feature type="transmembrane region" description="Helical" evidence="8">
    <location>
        <begin position="241"/>
        <end position="259"/>
    </location>
</feature>
<keyword evidence="5" id="KW-0067">ATP-binding</keyword>
<dbReference type="GO" id="GO:0016020">
    <property type="term" value="C:membrane"/>
    <property type="evidence" value="ECO:0007669"/>
    <property type="project" value="UniProtKB-SubCell"/>
</dbReference>
<dbReference type="Pfam" id="PF00005">
    <property type="entry name" value="ABC_tran"/>
    <property type="match status" value="2"/>
</dbReference>
<keyword evidence="7 8" id="KW-0472">Membrane</keyword>
<protein>
    <recommendedName>
        <fullName evidence="13">Multidrug resistance-associated protein lethal(2)03659</fullName>
    </recommendedName>
</protein>
<evidence type="ECO:0000256" key="4">
    <source>
        <dbReference type="ARBA" id="ARBA00022741"/>
    </source>
</evidence>
<accession>A0AA38IKW2</accession>
<dbReference type="Proteomes" id="UP001168821">
    <property type="component" value="Unassembled WGS sequence"/>
</dbReference>
<feature type="domain" description="ABC transmembrane type-1" evidence="10">
    <location>
        <begin position="117"/>
        <end position="382"/>
    </location>
</feature>
<dbReference type="PROSITE" id="PS50893">
    <property type="entry name" value="ABC_TRANSPORTER_2"/>
    <property type="match status" value="2"/>
</dbReference>
<dbReference type="Pfam" id="PF00664">
    <property type="entry name" value="ABC_membrane"/>
    <property type="match status" value="2"/>
</dbReference>
<dbReference type="GO" id="GO:0016887">
    <property type="term" value="F:ATP hydrolysis activity"/>
    <property type="evidence" value="ECO:0007669"/>
    <property type="project" value="InterPro"/>
</dbReference>
<evidence type="ECO:0000256" key="6">
    <source>
        <dbReference type="ARBA" id="ARBA00022989"/>
    </source>
</evidence>
<dbReference type="FunFam" id="3.40.50.300:FF:000163">
    <property type="entry name" value="Multidrug resistance-associated protein member 4"/>
    <property type="match status" value="1"/>
</dbReference>
<gene>
    <name evidence="11" type="ORF">Zmor_015813</name>
</gene>
<feature type="transmembrane region" description="Helical" evidence="8">
    <location>
        <begin position="98"/>
        <end position="119"/>
    </location>
</feature>
<feature type="domain" description="ABC transporter" evidence="9">
    <location>
        <begin position="1034"/>
        <end position="1267"/>
    </location>
</feature>
<feature type="transmembrane region" description="Helical" evidence="8">
    <location>
        <begin position="759"/>
        <end position="781"/>
    </location>
</feature>
<feature type="transmembrane region" description="Helical" evidence="8">
    <location>
        <begin position="969"/>
        <end position="991"/>
    </location>
</feature>
<dbReference type="GO" id="GO:0140359">
    <property type="term" value="F:ABC-type transporter activity"/>
    <property type="evidence" value="ECO:0007669"/>
    <property type="project" value="InterPro"/>
</dbReference>
<feature type="transmembrane region" description="Helical" evidence="8">
    <location>
        <begin position="323"/>
        <end position="345"/>
    </location>
</feature>
<sequence>MEEKEPMKENGLEEPKKVRIHPQQRANFLSKLFFCWALPMFVKGFKKDLTEEDLYDPLKAHESSRLGDKLEKSWLQEANLRRHPSLWKTLIKVYGVEIGLYGIFLLVQELIVRMAHPMLIGRLMAYYDPSQTEISKNQAYLFACGIIAISFLNIMIMHSYFFGLQHLGLKIRVAFCSLIYRKALRLSKSAMAETTVGQMVNLMSNDVSRFDYLVLYLHHLIVAPLEAIVVIVLLYLTVDPAALAGAGLLLAFIPLQLYLGKKTSFFRYRTAIKTDQRVRLMNEIITGIQVIKMYTWEKPFAKLVELARKLEIRQIRGSSYLKAINVSFIIFLNRAAIYFCVLTYVLTGNTLKAEYVYVVTSFYSILRQSLTMFLPRAITLLAETNVSVKRVQKFLCYGEIKPDKPVPDNYENAKPEIGVSMSDVSVKWVSSSEDNTLNDINFNVGPGQLIGVVGPVGSGKSTLLHIILKEIELTKGTLDVGGRISYAAQEPWLFAASIRQNILFGTEMDTKRYQEVIKVCALERDFSLFPYGDRTIVGERGVMLSGGQKARINLARAVYKDADIYLLDDPLSAVDTHVGKQLFDDCISGYLRHKCTILVTHQLQYLHNVDRIYLLEHGTITTSGTYNELRNSGGEFVKLLEEMSNPDEDEEKKKTAVVQKLKSLKSLEKGDKPVEVKEHRSTGTLSKKIYLRYLKAGGNYFVSIFILLLFVLAQGAGSASDLFITFWVNLEQERLGQSKNDTEVTESWQSRFFTPDICIYIHSFIIIFLIIITLTRSLSFFKVCMKASKNLHNNMFANIVNATMRFFNTNPSGRILNRFSKDMGSIDETLPQSITDTLQVGLNVFAITMVLSSINPWIIIPTVIIFVIFYLYKVVFLATSRNLKRMEGTTRSPVFSHLSASLQGLSTIRAFNAQQALKSEFDNHQDLHSSAYYMFVGCSRTFAFWLDMNCIVYIGLVILSFLFLGTETYGGNVGLAITQSITMTGMLQWGMRQWSELENQMTSVERVIEYTEIESEPDDQAKPPPKKWPTEGKIDFQSVFMQYSPEEPFVLKNLSFVINPKEKIGIVGRTGAGKSSLITALFRLAPVDGNIIVDDVDTKQISLKNLRSKISIIPQEPVLFSGTLRKNLDPFDEYKDDQVWNALDEVKLKSAVSELPSGLTSTVSEGGSNFSVGQRQLLCLARAVLRDNKILVLDEATANVDPQTDELIQNTIRRKFKDCTVLTIAHRLHTIMDSDRVLVMSAGNAVEFDHPHVLLENTDGVFYGLVKQTGKGMVENLIKIANESYYQRQEHLED</sequence>
<dbReference type="FunFam" id="3.40.50.300:FF:000482">
    <property type="entry name" value="Multidrug resistance-associated protein member 4"/>
    <property type="match status" value="1"/>
</dbReference>
<dbReference type="CDD" id="cd03250">
    <property type="entry name" value="ABCC_MRP_domain1"/>
    <property type="match status" value="1"/>
</dbReference>
<dbReference type="SUPFAM" id="SSF52540">
    <property type="entry name" value="P-loop containing nucleoside triphosphate hydrolases"/>
    <property type="match status" value="2"/>
</dbReference>
<dbReference type="InterPro" id="IPR003593">
    <property type="entry name" value="AAA+_ATPase"/>
</dbReference>
<feature type="domain" description="ABC transmembrane type-1" evidence="10">
    <location>
        <begin position="704"/>
        <end position="999"/>
    </location>
</feature>
<evidence type="ECO:0000256" key="1">
    <source>
        <dbReference type="ARBA" id="ARBA00004141"/>
    </source>
</evidence>
<dbReference type="PROSITE" id="PS50929">
    <property type="entry name" value="ABC_TM1F"/>
    <property type="match status" value="2"/>
</dbReference>
<dbReference type="InterPro" id="IPR011527">
    <property type="entry name" value="ABC1_TM_dom"/>
</dbReference>
<dbReference type="InterPro" id="IPR036640">
    <property type="entry name" value="ABC1_TM_sf"/>
</dbReference>
<feature type="transmembrane region" description="Helical" evidence="8">
    <location>
        <begin position="942"/>
        <end position="963"/>
    </location>
</feature>
<dbReference type="FunFam" id="1.20.1560.10:FF:000014">
    <property type="entry name" value="Multidrug resistance-associated protein member 4"/>
    <property type="match status" value="1"/>
</dbReference>